<evidence type="ECO:0008006" key="8">
    <source>
        <dbReference type="Google" id="ProtNLM"/>
    </source>
</evidence>
<protein>
    <recommendedName>
        <fullName evidence="8">Tetratricopeptide repeat protein</fullName>
    </recommendedName>
</protein>
<keyword evidence="1" id="KW-0677">Repeat</keyword>
<evidence type="ECO:0000313" key="7">
    <source>
        <dbReference type="Proteomes" id="UP000287243"/>
    </source>
</evidence>
<accession>A0A410P606</accession>
<feature type="coiled-coil region" evidence="4">
    <location>
        <begin position="195"/>
        <end position="229"/>
    </location>
</feature>
<evidence type="ECO:0000256" key="4">
    <source>
        <dbReference type="SAM" id="Coils"/>
    </source>
</evidence>
<dbReference type="Pfam" id="PF07719">
    <property type="entry name" value="TPR_2"/>
    <property type="match status" value="1"/>
</dbReference>
<dbReference type="Gene3D" id="1.20.120.330">
    <property type="entry name" value="Nucleotidyltransferases domain 2"/>
    <property type="match status" value="1"/>
</dbReference>
<feature type="chain" id="PRO_5019439814" description="Tetratricopeptide repeat protein" evidence="5">
    <location>
        <begin position="26"/>
        <end position="390"/>
    </location>
</feature>
<dbReference type="PROSITE" id="PS50005">
    <property type="entry name" value="TPR"/>
    <property type="match status" value="2"/>
</dbReference>
<dbReference type="EMBL" id="CP019384">
    <property type="protein sequence ID" value="QAT17498.1"/>
    <property type="molecule type" value="Genomic_DNA"/>
</dbReference>
<evidence type="ECO:0000256" key="5">
    <source>
        <dbReference type="SAM" id="SignalP"/>
    </source>
</evidence>
<keyword evidence="2 3" id="KW-0802">TPR repeat</keyword>
<feature type="repeat" description="TPR" evidence="3">
    <location>
        <begin position="104"/>
        <end position="137"/>
    </location>
</feature>
<dbReference type="InterPro" id="IPR013105">
    <property type="entry name" value="TPR_2"/>
</dbReference>
<dbReference type="InterPro" id="IPR019734">
    <property type="entry name" value="TPR_rpt"/>
</dbReference>
<keyword evidence="4" id="KW-0175">Coiled coil</keyword>
<dbReference type="Proteomes" id="UP000287243">
    <property type="component" value="Chromosome"/>
</dbReference>
<gene>
    <name evidence="6" type="ORF">BU251_07105</name>
</gene>
<evidence type="ECO:0000313" key="6">
    <source>
        <dbReference type="EMBL" id="QAT17498.1"/>
    </source>
</evidence>
<feature type="repeat" description="TPR" evidence="3">
    <location>
        <begin position="37"/>
        <end position="70"/>
    </location>
</feature>
<evidence type="ECO:0000256" key="2">
    <source>
        <dbReference type="ARBA" id="ARBA00022803"/>
    </source>
</evidence>
<dbReference type="KEGG" id="vai:BU251_07105"/>
<proteinExistence type="predicted"/>
<evidence type="ECO:0000256" key="3">
    <source>
        <dbReference type="PROSITE-ProRule" id="PRU00339"/>
    </source>
</evidence>
<dbReference type="SUPFAM" id="SSF48452">
    <property type="entry name" value="TPR-like"/>
    <property type="match status" value="1"/>
</dbReference>
<name>A0A410P606_VELA1</name>
<reference evidence="6 7" key="1">
    <citation type="submission" date="2017-01" db="EMBL/GenBank/DDBJ databases">
        <title>First insights into the biology of 'candidatus Vampirococcus archaeovorus'.</title>
        <authorList>
            <person name="Kizina J."/>
            <person name="Jordan S."/>
            <person name="Stueber K."/>
            <person name="Reinhardt R."/>
            <person name="Harder J."/>
        </authorList>
    </citation>
    <scope>NUCLEOTIDE SEQUENCE [LARGE SCALE GENOMIC DNA]</scope>
    <source>
        <strain evidence="6 7">LiM</strain>
    </source>
</reference>
<dbReference type="InterPro" id="IPR011990">
    <property type="entry name" value="TPR-like_helical_dom_sf"/>
</dbReference>
<keyword evidence="5" id="KW-0732">Signal</keyword>
<dbReference type="SMART" id="SM00028">
    <property type="entry name" value="TPR"/>
    <property type="match status" value="2"/>
</dbReference>
<feature type="signal peptide" evidence="5">
    <location>
        <begin position="1"/>
        <end position="25"/>
    </location>
</feature>
<organism evidence="6 7">
    <name type="scientific">Velamenicoccus archaeovorus</name>
    <dbReference type="NCBI Taxonomy" id="1930593"/>
    <lineage>
        <taxon>Bacteria</taxon>
        <taxon>Pseudomonadati</taxon>
        <taxon>Candidatus Omnitrophota</taxon>
        <taxon>Candidatus Velamenicoccus</taxon>
    </lineage>
</organism>
<dbReference type="AlphaFoldDB" id="A0A410P606"/>
<sequence length="390" mass="45398">MRDTFKIAVLLMTGLFLAFSGIVRAAKPDDADVRRELAVHYFRGVVNYEAGRFEDALNEFRTVSSIDPYYKNTQRYITDSMTHLEQYREDLLLPKDNSSYEAKGVDLYFLGKMYYEKHDYDRALEAFKAILDQNPSDKFALYYAELCEQALGPKAKKDSSIYGPRKRAEEVMGMEKEVAYMKEDISAQEDMDTFLEEKAQSRADLDEMIRKKERQLSRQEAILEEEKQGYLAEAKLAKKARKLDAETEKWRRKKEEVSAGKPGVPAELIEFPIYLNKAAAYYENMKDALRTSRWNSAGLNAIQASLYYCDALLIYFYGIKSAYPEHENIVWLMVDHVNRTDAEENILRLRAILNMRDLMENEDRPLTRSEAIFLAEKAERLIEWCRSILP</sequence>
<evidence type="ECO:0000256" key="1">
    <source>
        <dbReference type="ARBA" id="ARBA00022737"/>
    </source>
</evidence>
<keyword evidence="7" id="KW-1185">Reference proteome</keyword>
<dbReference type="Gene3D" id="1.25.40.10">
    <property type="entry name" value="Tetratricopeptide repeat domain"/>
    <property type="match status" value="1"/>
</dbReference>